<keyword evidence="3" id="KW-1185">Reference proteome</keyword>
<dbReference type="Proteomes" id="UP000663090">
    <property type="component" value="Chromosome"/>
</dbReference>
<dbReference type="Gene3D" id="3.40.50.1820">
    <property type="entry name" value="alpha/beta hydrolase"/>
    <property type="match status" value="1"/>
</dbReference>
<evidence type="ECO:0000313" key="3">
    <source>
        <dbReference type="Proteomes" id="UP000663090"/>
    </source>
</evidence>
<dbReference type="PANTHER" id="PTHR22946">
    <property type="entry name" value="DIENELACTONE HYDROLASE DOMAIN-CONTAINING PROTEIN-RELATED"/>
    <property type="match status" value="1"/>
</dbReference>
<dbReference type="SUPFAM" id="SSF53474">
    <property type="entry name" value="alpha/beta-Hydrolases"/>
    <property type="match status" value="1"/>
</dbReference>
<name>A0ABX7N4R9_9BACT</name>
<evidence type="ECO:0000259" key="1">
    <source>
        <dbReference type="Pfam" id="PF01738"/>
    </source>
</evidence>
<dbReference type="InterPro" id="IPR029058">
    <property type="entry name" value="AB_hydrolase_fold"/>
</dbReference>
<sequence>MTDGRSNHVSSWQRQEGVHGELVEYREGETVFEAYVTWAARSDARRPCVLLAHAWDGLNEPMRAKAEELATLGYVCFALDVYGKGVRGGVADDNSHLMGPLMADRALLRRRMVAGFEAALRHPLVDPTRVAVVGYCFGGLCALDLARSAVPGLKAAVSFHGVLKPPRLGAQVPITAKVLVEHGWEDPTGPVEDVLALTRELTDAKADWQLHAHGHAMHAFTYPGLDKAEAGLQYHPDAARRSWASMRAFLDEVFEAP</sequence>
<dbReference type="GO" id="GO:0016787">
    <property type="term" value="F:hydrolase activity"/>
    <property type="evidence" value="ECO:0007669"/>
    <property type="project" value="UniProtKB-KW"/>
</dbReference>
<dbReference type="Pfam" id="PF01738">
    <property type="entry name" value="DLH"/>
    <property type="match status" value="1"/>
</dbReference>
<evidence type="ECO:0000313" key="2">
    <source>
        <dbReference type="EMBL" id="QSQ13389.1"/>
    </source>
</evidence>
<keyword evidence="2" id="KW-0378">Hydrolase</keyword>
<reference evidence="2 3" key="1">
    <citation type="submission" date="2021-02" db="EMBL/GenBank/DDBJ databases">
        <title>De Novo genome assembly of isolated myxobacteria.</title>
        <authorList>
            <person name="Stevens D.C."/>
        </authorList>
    </citation>
    <scope>NUCLEOTIDE SEQUENCE [LARGE SCALE GENOMIC DNA]</scope>
    <source>
        <strain evidence="2 3">SCHIC003</strain>
    </source>
</reference>
<feature type="domain" description="Dienelactone hydrolase" evidence="1">
    <location>
        <begin position="34"/>
        <end position="253"/>
    </location>
</feature>
<dbReference type="InterPro" id="IPR050261">
    <property type="entry name" value="FrsA_esterase"/>
</dbReference>
<dbReference type="PANTHER" id="PTHR22946:SF0">
    <property type="entry name" value="DIENELACTONE HYDROLASE DOMAIN-CONTAINING PROTEIN"/>
    <property type="match status" value="1"/>
</dbReference>
<protein>
    <submittedName>
        <fullName evidence="2">Dienelactone hydrolase family protein</fullName>
    </submittedName>
</protein>
<accession>A0ABX7N4R9</accession>
<proteinExistence type="predicted"/>
<dbReference type="EMBL" id="CP071091">
    <property type="protein sequence ID" value="QSQ13389.1"/>
    <property type="molecule type" value="Genomic_DNA"/>
</dbReference>
<organism evidence="2 3">
    <name type="scientific">Myxococcus landrumensis</name>
    <dbReference type="NCBI Taxonomy" id="2813577"/>
    <lineage>
        <taxon>Bacteria</taxon>
        <taxon>Pseudomonadati</taxon>
        <taxon>Myxococcota</taxon>
        <taxon>Myxococcia</taxon>
        <taxon>Myxococcales</taxon>
        <taxon>Cystobacterineae</taxon>
        <taxon>Myxococcaceae</taxon>
        <taxon>Myxococcus</taxon>
    </lineage>
</organism>
<dbReference type="InterPro" id="IPR002925">
    <property type="entry name" value="Dienelactn_hydro"/>
</dbReference>
<gene>
    <name evidence="2" type="ORF">JY572_34425</name>
</gene>